<dbReference type="AlphaFoldDB" id="A0A7W3JKY4"/>
<dbReference type="InterPro" id="IPR052524">
    <property type="entry name" value="MFS_Cyanate_Porter"/>
</dbReference>
<keyword evidence="1" id="KW-1133">Transmembrane helix</keyword>
<dbReference type="PANTHER" id="PTHR23523">
    <property type="match status" value="1"/>
</dbReference>
<organism evidence="2 3">
    <name type="scientific">Frigoribacterium faeni</name>
    <dbReference type="NCBI Taxonomy" id="145483"/>
    <lineage>
        <taxon>Bacteria</taxon>
        <taxon>Bacillati</taxon>
        <taxon>Actinomycetota</taxon>
        <taxon>Actinomycetes</taxon>
        <taxon>Micrococcales</taxon>
        <taxon>Microbacteriaceae</taxon>
        <taxon>Frigoribacterium</taxon>
    </lineage>
</organism>
<dbReference type="InterPro" id="IPR011701">
    <property type="entry name" value="MFS"/>
</dbReference>
<keyword evidence="1" id="KW-0472">Membrane</keyword>
<feature type="transmembrane region" description="Helical" evidence="1">
    <location>
        <begin position="170"/>
        <end position="190"/>
    </location>
</feature>
<feature type="transmembrane region" description="Helical" evidence="1">
    <location>
        <begin position="347"/>
        <end position="369"/>
    </location>
</feature>
<feature type="transmembrane region" description="Helical" evidence="1">
    <location>
        <begin position="412"/>
        <end position="430"/>
    </location>
</feature>
<evidence type="ECO:0000313" key="2">
    <source>
        <dbReference type="EMBL" id="MBA8814802.1"/>
    </source>
</evidence>
<feature type="transmembrane region" description="Helical" evidence="1">
    <location>
        <begin position="381"/>
        <end position="400"/>
    </location>
</feature>
<feature type="transmembrane region" description="Helical" evidence="1">
    <location>
        <begin position="44"/>
        <end position="66"/>
    </location>
</feature>
<dbReference type="Proteomes" id="UP000522688">
    <property type="component" value="Unassembled WGS sequence"/>
</dbReference>
<feature type="transmembrane region" description="Helical" evidence="1">
    <location>
        <begin position="104"/>
        <end position="127"/>
    </location>
</feature>
<dbReference type="PANTHER" id="PTHR23523:SF2">
    <property type="entry name" value="2-NITROIMIDAZOLE TRANSPORTER"/>
    <property type="match status" value="1"/>
</dbReference>
<sequence>MSPRAGAVVRSPAAWLLTLAIVLIALNLRGPIVATAPVLDQMSGSLGLTAVVAGLLTSIPVLCFAVASPAASALIGRVGPELAVTVGLAGVLAGTVLRTLGTSFWLYAGTIVIGVAITIGNVVLPVIIKRDFSPERGGFVTGIYTSALNVGSMITSLGTAPIAAVVGWPLALLTWGLLAVLAAVVWSFAVGPRVALRGVRLPAATGVDDATRASSARGDASDVLTGGIPVIDERAAAEDAAERRAEAARPPLLRRWTTWGLTLAFSGQAFGYYGLTAWMPTLLRDEIGLTREAAGASSSVFQILAVVGALGVPVLALKVRPAVIIALISLFWMTMPLGLLFAPEHWLVWSVFGGAAQGGGITIIFIVIVRMATTDTDARRLSALVQGGGYAIAALGPLAIGGLHDASGNWQVPMLGVFAATLVLGVSGVLSSRRVR</sequence>
<keyword evidence="1" id="KW-0812">Transmembrane</keyword>
<dbReference type="SUPFAM" id="SSF103473">
    <property type="entry name" value="MFS general substrate transporter"/>
    <property type="match status" value="1"/>
</dbReference>
<feature type="transmembrane region" description="Helical" evidence="1">
    <location>
        <begin position="139"/>
        <end position="164"/>
    </location>
</feature>
<dbReference type="EMBL" id="JACGWW010000008">
    <property type="protein sequence ID" value="MBA8814802.1"/>
    <property type="molecule type" value="Genomic_DNA"/>
</dbReference>
<dbReference type="InterPro" id="IPR036259">
    <property type="entry name" value="MFS_trans_sf"/>
</dbReference>
<comment type="caution">
    <text evidence="2">The sequence shown here is derived from an EMBL/GenBank/DDBJ whole genome shotgun (WGS) entry which is preliminary data.</text>
</comment>
<dbReference type="GO" id="GO:0022857">
    <property type="term" value="F:transmembrane transporter activity"/>
    <property type="evidence" value="ECO:0007669"/>
    <property type="project" value="InterPro"/>
</dbReference>
<proteinExistence type="predicted"/>
<evidence type="ECO:0000256" key="1">
    <source>
        <dbReference type="SAM" id="Phobius"/>
    </source>
</evidence>
<protein>
    <submittedName>
        <fullName evidence="2">CP family cyanate transporter-like MFS transporter</fullName>
    </submittedName>
</protein>
<dbReference type="RefSeq" id="WP_146855472.1">
    <property type="nucleotide sequence ID" value="NZ_BAAAHR010000003.1"/>
</dbReference>
<feature type="transmembrane region" description="Helical" evidence="1">
    <location>
        <begin position="322"/>
        <end position="341"/>
    </location>
</feature>
<dbReference type="Gene3D" id="1.20.1250.20">
    <property type="entry name" value="MFS general substrate transporter like domains"/>
    <property type="match status" value="2"/>
</dbReference>
<feature type="transmembrane region" description="Helical" evidence="1">
    <location>
        <begin position="78"/>
        <end position="98"/>
    </location>
</feature>
<accession>A0A7W3JKY4</accession>
<feature type="transmembrane region" description="Helical" evidence="1">
    <location>
        <begin position="295"/>
        <end position="315"/>
    </location>
</feature>
<dbReference type="Pfam" id="PF07690">
    <property type="entry name" value="MFS_1"/>
    <property type="match status" value="1"/>
</dbReference>
<gene>
    <name evidence="2" type="ORF">FB463_003077</name>
</gene>
<reference evidence="2 3" key="1">
    <citation type="submission" date="2020-07" db="EMBL/GenBank/DDBJ databases">
        <title>Sequencing the genomes of 1000 actinobacteria strains.</title>
        <authorList>
            <person name="Klenk H.-P."/>
        </authorList>
    </citation>
    <scope>NUCLEOTIDE SEQUENCE [LARGE SCALE GENOMIC DNA]</scope>
    <source>
        <strain evidence="2 3">DSM 10309</strain>
    </source>
</reference>
<feature type="transmembrane region" description="Helical" evidence="1">
    <location>
        <begin position="256"/>
        <end position="275"/>
    </location>
</feature>
<name>A0A7W3JKY4_9MICO</name>
<evidence type="ECO:0000313" key="3">
    <source>
        <dbReference type="Proteomes" id="UP000522688"/>
    </source>
</evidence>
<dbReference type="OrthoDB" id="5317164at2"/>